<dbReference type="PATRIC" id="fig|369723.5.peg.4494"/>
<dbReference type="EMBL" id="CP000667">
    <property type="protein sequence ID" value="ABP56773.1"/>
    <property type="molecule type" value="Genomic_DNA"/>
</dbReference>
<sequence>MKLPRSAAGWTVAVFGLLALLVGAVGLIWPEALLRLLGFEVLESRASGDYTRTFLTASSMASFNMGVYYLLASATEWRAFYRFTVGFRLLTFTVFSVIVLVDAAPGRFFGVAAWEALGALATAAGLWWDRRGAGAAAPGSAVSSSVDPAGPASTADAVR</sequence>
<proteinExistence type="predicted"/>
<feature type="compositionally biased region" description="Low complexity" evidence="1">
    <location>
        <begin position="136"/>
        <end position="153"/>
    </location>
</feature>
<dbReference type="HOGENOM" id="CLU_1720232_0_0_11"/>
<dbReference type="KEGG" id="stp:Strop_4345"/>
<gene>
    <name evidence="3" type="ordered locus">Strop_4345</name>
</gene>
<evidence type="ECO:0000313" key="3">
    <source>
        <dbReference type="EMBL" id="ABP56773.1"/>
    </source>
</evidence>
<dbReference type="RefSeq" id="WP_012015537.1">
    <property type="nucleotide sequence ID" value="NC_009380.1"/>
</dbReference>
<organism evidence="3 4">
    <name type="scientific">Salinispora tropica (strain ATCC BAA-916 / DSM 44818 / JCM 13857 / NBRC 105044 / CNB-440)</name>
    <dbReference type="NCBI Taxonomy" id="369723"/>
    <lineage>
        <taxon>Bacteria</taxon>
        <taxon>Bacillati</taxon>
        <taxon>Actinomycetota</taxon>
        <taxon>Actinomycetes</taxon>
        <taxon>Micromonosporales</taxon>
        <taxon>Micromonosporaceae</taxon>
        <taxon>Salinispora</taxon>
    </lineage>
</organism>
<feature type="transmembrane region" description="Helical" evidence="2">
    <location>
        <begin position="107"/>
        <end position="128"/>
    </location>
</feature>
<keyword evidence="2" id="KW-0812">Transmembrane</keyword>
<feature type="region of interest" description="Disordered" evidence="1">
    <location>
        <begin position="136"/>
        <end position="159"/>
    </location>
</feature>
<dbReference type="eggNOG" id="ENOG50340YC">
    <property type="taxonomic scope" value="Bacteria"/>
</dbReference>
<dbReference type="AlphaFoldDB" id="A4XCW6"/>
<feature type="transmembrane region" description="Helical" evidence="2">
    <location>
        <begin position="83"/>
        <end position="101"/>
    </location>
</feature>
<evidence type="ECO:0000256" key="1">
    <source>
        <dbReference type="SAM" id="MobiDB-lite"/>
    </source>
</evidence>
<feature type="transmembrane region" description="Helical" evidence="2">
    <location>
        <begin position="7"/>
        <end position="30"/>
    </location>
</feature>
<name>A4XCW6_SALTO</name>
<protein>
    <submittedName>
        <fullName evidence="3">Uncharacterized protein</fullName>
    </submittedName>
</protein>
<keyword evidence="4" id="KW-1185">Reference proteome</keyword>
<dbReference type="Proteomes" id="UP000000235">
    <property type="component" value="Chromosome"/>
</dbReference>
<evidence type="ECO:0000256" key="2">
    <source>
        <dbReference type="SAM" id="Phobius"/>
    </source>
</evidence>
<keyword evidence="2" id="KW-0472">Membrane</keyword>
<keyword evidence="2" id="KW-1133">Transmembrane helix</keyword>
<evidence type="ECO:0000313" key="4">
    <source>
        <dbReference type="Proteomes" id="UP000000235"/>
    </source>
</evidence>
<reference evidence="4" key="1">
    <citation type="journal article" date="2007" name="Proc. Natl. Acad. Sci. U.S.A.">
        <title>Genome sequencing reveals complex secondary metabolome in the marine actinomycete Salinispora tropica.</title>
        <authorList>
            <person name="Udwary D.W."/>
            <person name="Zeigler L."/>
            <person name="Asolkar R.N."/>
            <person name="Singan V."/>
            <person name="Lapidus A."/>
            <person name="Fenical W."/>
            <person name="Jensen P.R."/>
            <person name="Moore B.S."/>
        </authorList>
    </citation>
    <scope>NUCLEOTIDE SEQUENCE [LARGE SCALE GENOMIC DNA]</scope>
    <source>
        <strain evidence="4">ATCC BAA-916 / DSM 44818 / CNB-440</strain>
    </source>
</reference>
<accession>A4XCW6</accession>
<feature type="transmembrane region" description="Helical" evidence="2">
    <location>
        <begin position="50"/>
        <end position="71"/>
    </location>
</feature>
<dbReference type="STRING" id="369723.Strop_4345"/>